<dbReference type="EMBL" id="MU853425">
    <property type="protein sequence ID" value="KAK4131357.1"/>
    <property type="molecule type" value="Genomic_DNA"/>
</dbReference>
<feature type="region of interest" description="Disordered" evidence="1">
    <location>
        <begin position="128"/>
        <end position="151"/>
    </location>
</feature>
<proteinExistence type="predicted"/>
<feature type="compositionally biased region" description="Basic and acidic residues" evidence="1">
    <location>
        <begin position="131"/>
        <end position="144"/>
    </location>
</feature>
<evidence type="ECO:0000313" key="3">
    <source>
        <dbReference type="Proteomes" id="UP001304895"/>
    </source>
</evidence>
<evidence type="ECO:0000313" key="2">
    <source>
        <dbReference type="EMBL" id="KAK4131357.1"/>
    </source>
</evidence>
<reference evidence="2" key="1">
    <citation type="journal article" date="2023" name="Mol. Phylogenet. Evol.">
        <title>Genome-scale phylogeny and comparative genomics of the fungal order Sordariales.</title>
        <authorList>
            <person name="Hensen N."/>
            <person name="Bonometti L."/>
            <person name="Westerberg I."/>
            <person name="Brannstrom I.O."/>
            <person name="Guillou S."/>
            <person name="Cros-Aarteil S."/>
            <person name="Calhoun S."/>
            <person name="Haridas S."/>
            <person name="Kuo A."/>
            <person name="Mondo S."/>
            <person name="Pangilinan J."/>
            <person name="Riley R."/>
            <person name="LaButti K."/>
            <person name="Andreopoulos B."/>
            <person name="Lipzen A."/>
            <person name="Chen C."/>
            <person name="Yan M."/>
            <person name="Daum C."/>
            <person name="Ng V."/>
            <person name="Clum A."/>
            <person name="Steindorff A."/>
            <person name="Ohm R.A."/>
            <person name="Martin F."/>
            <person name="Silar P."/>
            <person name="Natvig D.O."/>
            <person name="Lalanne C."/>
            <person name="Gautier V."/>
            <person name="Ament-Velasquez S.L."/>
            <person name="Kruys A."/>
            <person name="Hutchinson M.I."/>
            <person name="Powell A.J."/>
            <person name="Barry K."/>
            <person name="Miller A.N."/>
            <person name="Grigoriev I.V."/>
            <person name="Debuchy R."/>
            <person name="Gladieux P."/>
            <person name="Hiltunen Thoren M."/>
            <person name="Johannesson H."/>
        </authorList>
    </citation>
    <scope>NUCLEOTIDE SEQUENCE</scope>
    <source>
        <strain evidence="2">CBS 123565</strain>
    </source>
</reference>
<protein>
    <submittedName>
        <fullName evidence="2">Uncharacterized protein</fullName>
    </submittedName>
</protein>
<keyword evidence="3" id="KW-1185">Reference proteome</keyword>
<feature type="region of interest" description="Disordered" evidence="1">
    <location>
        <begin position="27"/>
        <end position="57"/>
    </location>
</feature>
<comment type="caution">
    <text evidence="2">The sequence shown here is derived from an EMBL/GenBank/DDBJ whole genome shotgun (WGS) entry which is preliminary data.</text>
</comment>
<evidence type="ECO:0000256" key="1">
    <source>
        <dbReference type="SAM" id="MobiDB-lite"/>
    </source>
</evidence>
<dbReference type="AlphaFoldDB" id="A0AAN6UE81"/>
<accession>A0AAN6UE81</accession>
<dbReference type="Proteomes" id="UP001304895">
    <property type="component" value="Unassembled WGS sequence"/>
</dbReference>
<organism evidence="2 3">
    <name type="scientific">Trichocladium antarcticum</name>
    <dbReference type="NCBI Taxonomy" id="1450529"/>
    <lineage>
        <taxon>Eukaryota</taxon>
        <taxon>Fungi</taxon>
        <taxon>Dikarya</taxon>
        <taxon>Ascomycota</taxon>
        <taxon>Pezizomycotina</taxon>
        <taxon>Sordariomycetes</taxon>
        <taxon>Sordariomycetidae</taxon>
        <taxon>Sordariales</taxon>
        <taxon>Chaetomiaceae</taxon>
        <taxon>Trichocladium</taxon>
    </lineage>
</organism>
<name>A0AAN6UE81_9PEZI</name>
<feature type="compositionally biased region" description="Low complexity" evidence="1">
    <location>
        <begin position="27"/>
        <end position="38"/>
    </location>
</feature>
<reference evidence="2" key="2">
    <citation type="submission" date="2023-05" db="EMBL/GenBank/DDBJ databases">
        <authorList>
            <consortium name="Lawrence Berkeley National Laboratory"/>
            <person name="Steindorff A."/>
            <person name="Hensen N."/>
            <person name="Bonometti L."/>
            <person name="Westerberg I."/>
            <person name="Brannstrom I.O."/>
            <person name="Guillou S."/>
            <person name="Cros-Aarteil S."/>
            <person name="Calhoun S."/>
            <person name="Haridas S."/>
            <person name="Kuo A."/>
            <person name="Mondo S."/>
            <person name="Pangilinan J."/>
            <person name="Riley R."/>
            <person name="Labutti K."/>
            <person name="Andreopoulos B."/>
            <person name="Lipzen A."/>
            <person name="Chen C."/>
            <person name="Yanf M."/>
            <person name="Daum C."/>
            <person name="Ng V."/>
            <person name="Clum A."/>
            <person name="Ohm R."/>
            <person name="Martin F."/>
            <person name="Silar P."/>
            <person name="Natvig D."/>
            <person name="Lalanne C."/>
            <person name="Gautier V."/>
            <person name="Ament-Velasquez S.L."/>
            <person name="Kruys A."/>
            <person name="Hutchinson M.I."/>
            <person name="Powell A.J."/>
            <person name="Barry K."/>
            <person name="Miller A.N."/>
            <person name="Grigoriev I.V."/>
            <person name="Debuchy R."/>
            <person name="Gladieux P."/>
            <person name="Thoren M.H."/>
            <person name="Johannesson H."/>
        </authorList>
    </citation>
    <scope>NUCLEOTIDE SEQUENCE</scope>
    <source>
        <strain evidence="2">CBS 123565</strain>
    </source>
</reference>
<gene>
    <name evidence="2" type="ORF">BT67DRAFT_158245</name>
</gene>
<sequence length="151" mass="16402">MGDGILSQTPCNLTVFVLWRRAPIPRHASSARAHPPSSDGARLKTRSLPHRSANSWPRASEMDGFLPNRACPRLSLCLRTVRSPLSCVFLATAAPMTHLKDALGTRGLACRARSSSLCSDQLEYGGQSHFSRHDGSSQSGRRESPSTSGRF</sequence>